<comment type="similarity">
    <text evidence="2">Belongs to the MmpS family.</text>
</comment>
<dbReference type="Proteomes" id="UP000622552">
    <property type="component" value="Unassembled WGS sequence"/>
</dbReference>
<dbReference type="Gene3D" id="2.60.40.2880">
    <property type="entry name" value="MmpS1-5, C-terminal soluble domain"/>
    <property type="match status" value="1"/>
</dbReference>
<comment type="caution">
    <text evidence="7">The sequence shown here is derived from an EMBL/GenBank/DDBJ whole genome shotgun (WGS) entry which is preliminary data.</text>
</comment>
<evidence type="ECO:0000256" key="4">
    <source>
        <dbReference type="ARBA" id="ARBA00022692"/>
    </source>
</evidence>
<evidence type="ECO:0000256" key="5">
    <source>
        <dbReference type="ARBA" id="ARBA00022989"/>
    </source>
</evidence>
<dbReference type="InterPro" id="IPR008693">
    <property type="entry name" value="MmpS"/>
</dbReference>
<keyword evidence="3" id="KW-1003">Cell membrane</keyword>
<comment type="subcellular location">
    <subcellularLocation>
        <location evidence="1">Cell membrane</location>
    </subcellularLocation>
</comment>
<evidence type="ECO:0000256" key="3">
    <source>
        <dbReference type="ARBA" id="ARBA00022475"/>
    </source>
</evidence>
<keyword evidence="4" id="KW-0812">Transmembrane</keyword>
<keyword evidence="5" id="KW-1133">Transmembrane helix</keyword>
<evidence type="ECO:0008006" key="9">
    <source>
        <dbReference type="Google" id="ProtNLM"/>
    </source>
</evidence>
<evidence type="ECO:0000256" key="2">
    <source>
        <dbReference type="ARBA" id="ARBA00007531"/>
    </source>
</evidence>
<accession>A0A8J7GM76</accession>
<sequence length="114" mass="11771">MSFLRIGVLCAAVAVTGACGGREPMREHTVVYEVSGQDTAEVAYVNDKAELIKGQVVALPWTLTIKARTGAYVSVLTNGAGDGALVCVLKVDGAVVSTKSSTDVPVVRCDTTLG</sequence>
<dbReference type="EMBL" id="JADOUF010000001">
    <property type="protein sequence ID" value="MBG6140320.1"/>
    <property type="molecule type" value="Genomic_DNA"/>
</dbReference>
<reference evidence="7" key="1">
    <citation type="submission" date="2020-11" db="EMBL/GenBank/DDBJ databases">
        <title>Sequencing the genomes of 1000 actinobacteria strains.</title>
        <authorList>
            <person name="Klenk H.-P."/>
        </authorList>
    </citation>
    <scope>NUCLEOTIDE SEQUENCE</scope>
    <source>
        <strain evidence="7">DSM 45356</strain>
    </source>
</reference>
<evidence type="ECO:0000256" key="1">
    <source>
        <dbReference type="ARBA" id="ARBA00004236"/>
    </source>
</evidence>
<evidence type="ECO:0000313" key="7">
    <source>
        <dbReference type="EMBL" id="MBG6140320.1"/>
    </source>
</evidence>
<dbReference type="GO" id="GO:0005886">
    <property type="term" value="C:plasma membrane"/>
    <property type="evidence" value="ECO:0007669"/>
    <property type="project" value="UniProtKB-SubCell"/>
</dbReference>
<name>A0A8J7GM76_9ACTN</name>
<dbReference type="RefSeq" id="WP_197006875.1">
    <property type="nucleotide sequence ID" value="NZ_BONS01000006.1"/>
</dbReference>
<dbReference type="AlphaFoldDB" id="A0A8J7GM76"/>
<organism evidence="7 8">
    <name type="scientific">Longispora fulva</name>
    <dbReference type="NCBI Taxonomy" id="619741"/>
    <lineage>
        <taxon>Bacteria</taxon>
        <taxon>Bacillati</taxon>
        <taxon>Actinomycetota</taxon>
        <taxon>Actinomycetes</taxon>
        <taxon>Micromonosporales</taxon>
        <taxon>Micromonosporaceae</taxon>
        <taxon>Longispora</taxon>
    </lineage>
</organism>
<gene>
    <name evidence="7" type="ORF">IW245_006514</name>
</gene>
<keyword evidence="6" id="KW-0472">Membrane</keyword>
<dbReference type="InterPro" id="IPR038468">
    <property type="entry name" value="MmpS_C"/>
</dbReference>
<dbReference type="Pfam" id="PF05423">
    <property type="entry name" value="Mycobact_memb"/>
    <property type="match status" value="1"/>
</dbReference>
<keyword evidence="8" id="KW-1185">Reference proteome</keyword>
<proteinExistence type="inferred from homology"/>
<evidence type="ECO:0000256" key="6">
    <source>
        <dbReference type="ARBA" id="ARBA00023136"/>
    </source>
</evidence>
<dbReference type="PROSITE" id="PS51257">
    <property type="entry name" value="PROKAR_LIPOPROTEIN"/>
    <property type="match status" value="1"/>
</dbReference>
<evidence type="ECO:0000313" key="8">
    <source>
        <dbReference type="Proteomes" id="UP000622552"/>
    </source>
</evidence>
<protein>
    <recommendedName>
        <fullName evidence="9">MmpS family membrane protein</fullName>
    </recommendedName>
</protein>